<dbReference type="KEGG" id="aswu:HUW51_11810"/>
<dbReference type="RefSeq" id="WP_185274224.1">
    <property type="nucleotide sequence ID" value="NZ_CP055156.1"/>
</dbReference>
<reference evidence="1 2" key="1">
    <citation type="journal article" date="2018" name="Int. J. Syst. Evol. Microbiol.">
        <title>Adhaeribacter swui sp. nov., isolated from wet mud.</title>
        <authorList>
            <person name="Kim D.U."/>
            <person name="Kim K.W."/>
            <person name="Kang M.S."/>
            <person name="Kim J.Y."/>
            <person name="Jang J.H."/>
            <person name="Kim M.K."/>
        </authorList>
    </citation>
    <scope>NUCLEOTIDE SEQUENCE [LARGE SCALE GENOMIC DNA]</scope>
    <source>
        <strain evidence="1 2">KCTC 52873</strain>
    </source>
</reference>
<proteinExistence type="predicted"/>
<gene>
    <name evidence="1" type="ORF">HUW51_11810</name>
</gene>
<name>A0A7G7G888_9BACT</name>
<keyword evidence="2" id="KW-1185">Reference proteome</keyword>
<evidence type="ECO:0000313" key="2">
    <source>
        <dbReference type="Proteomes" id="UP000515237"/>
    </source>
</evidence>
<accession>A0A7G7G888</accession>
<dbReference type="Proteomes" id="UP000515237">
    <property type="component" value="Chromosome"/>
</dbReference>
<dbReference type="AlphaFoldDB" id="A0A7G7G888"/>
<evidence type="ECO:0000313" key="1">
    <source>
        <dbReference type="EMBL" id="QNF33372.1"/>
    </source>
</evidence>
<protein>
    <recommendedName>
        <fullName evidence="3">Lipocalin family protein</fullName>
    </recommendedName>
</protein>
<organism evidence="1 2">
    <name type="scientific">Adhaeribacter swui</name>
    <dbReference type="NCBI Taxonomy" id="2086471"/>
    <lineage>
        <taxon>Bacteria</taxon>
        <taxon>Pseudomonadati</taxon>
        <taxon>Bacteroidota</taxon>
        <taxon>Cytophagia</taxon>
        <taxon>Cytophagales</taxon>
        <taxon>Hymenobacteraceae</taxon>
        <taxon>Adhaeribacter</taxon>
    </lineage>
</organism>
<sequence>MIRIKAFWVTSILLLLSLTLFGQATRKNLVGEWTTNNKDSLYFKNDTVQLYQDVNYRYGLETCSLIEWKFEPKKFRVLHLFTCSEPGTVNYSSPREKLKLKKRGRQQILEIKKGGLVLDTFLILEFKEYKVQRYPHEIKALKLKRI</sequence>
<dbReference type="EMBL" id="CP055156">
    <property type="protein sequence ID" value="QNF33372.1"/>
    <property type="molecule type" value="Genomic_DNA"/>
</dbReference>
<evidence type="ECO:0008006" key="3">
    <source>
        <dbReference type="Google" id="ProtNLM"/>
    </source>
</evidence>